<organism evidence="3 4">
    <name type="scientific">Halomarina halobia</name>
    <dbReference type="NCBI Taxonomy" id="3033386"/>
    <lineage>
        <taxon>Archaea</taxon>
        <taxon>Methanobacteriati</taxon>
        <taxon>Methanobacteriota</taxon>
        <taxon>Stenosarchaea group</taxon>
        <taxon>Halobacteria</taxon>
        <taxon>Halobacteriales</taxon>
        <taxon>Natronomonadaceae</taxon>
        <taxon>Halomarina</taxon>
    </lineage>
</organism>
<dbReference type="AlphaFoldDB" id="A0ABD6A9W3"/>
<reference evidence="3 4" key="1">
    <citation type="journal article" date="2019" name="Int. J. Syst. Evol. Microbiol.">
        <title>The Global Catalogue of Microorganisms (GCM) 10K type strain sequencing project: providing services to taxonomists for standard genome sequencing and annotation.</title>
        <authorList>
            <consortium name="The Broad Institute Genomics Platform"/>
            <consortium name="The Broad Institute Genome Sequencing Center for Infectious Disease"/>
            <person name="Wu L."/>
            <person name="Ma J."/>
        </authorList>
    </citation>
    <scope>NUCLEOTIDE SEQUENCE [LARGE SCALE GENOMIC DNA]</scope>
    <source>
        <strain evidence="3 4">PSR21</strain>
    </source>
</reference>
<dbReference type="RefSeq" id="WP_276303638.1">
    <property type="nucleotide sequence ID" value="NZ_CP119992.1"/>
</dbReference>
<dbReference type="InterPro" id="IPR000073">
    <property type="entry name" value="AB_hydrolase_1"/>
</dbReference>
<evidence type="ECO:0000259" key="2">
    <source>
        <dbReference type="Pfam" id="PF00561"/>
    </source>
</evidence>
<dbReference type="Proteomes" id="UP001596547">
    <property type="component" value="Unassembled WGS sequence"/>
</dbReference>
<keyword evidence="3" id="KW-0378">Hydrolase</keyword>
<comment type="caution">
    <text evidence="3">The sequence shown here is derived from an EMBL/GenBank/DDBJ whole genome shotgun (WGS) entry which is preliminary data.</text>
</comment>
<feature type="region of interest" description="Disordered" evidence="1">
    <location>
        <begin position="74"/>
        <end position="94"/>
    </location>
</feature>
<protein>
    <submittedName>
        <fullName evidence="3">Alpha/beta hydrolase</fullName>
    </submittedName>
</protein>
<accession>A0ABD6A9W3</accession>
<dbReference type="Pfam" id="PF00561">
    <property type="entry name" value="Abhydrolase_1"/>
    <property type="match status" value="1"/>
</dbReference>
<feature type="compositionally biased region" description="Basic and acidic residues" evidence="1">
    <location>
        <begin position="74"/>
        <end position="83"/>
    </location>
</feature>
<dbReference type="GeneID" id="79316240"/>
<dbReference type="EMBL" id="JBHTBF010000002">
    <property type="protein sequence ID" value="MFC7317106.1"/>
    <property type="molecule type" value="Genomic_DNA"/>
</dbReference>
<evidence type="ECO:0000313" key="3">
    <source>
        <dbReference type="EMBL" id="MFC7317106.1"/>
    </source>
</evidence>
<feature type="domain" description="AB hydrolase-1" evidence="2">
    <location>
        <begin position="30"/>
        <end position="283"/>
    </location>
</feature>
<dbReference type="SUPFAM" id="SSF53474">
    <property type="entry name" value="alpha/beta-Hydrolases"/>
    <property type="match status" value="1"/>
</dbReference>
<proteinExistence type="predicted"/>
<evidence type="ECO:0000256" key="1">
    <source>
        <dbReference type="SAM" id="MobiDB-lite"/>
    </source>
</evidence>
<dbReference type="Gene3D" id="3.40.50.1820">
    <property type="entry name" value="alpha/beta hydrolase"/>
    <property type="match status" value="1"/>
</dbReference>
<keyword evidence="4" id="KW-1185">Reference proteome</keyword>
<evidence type="ECO:0000313" key="4">
    <source>
        <dbReference type="Proteomes" id="UP001596547"/>
    </source>
</evidence>
<name>A0ABD6A9W3_9EURY</name>
<dbReference type="GO" id="GO:0016787">
    <property type="term" value="F:hydrolase activity"/>
    <property type="evidence" value="ECO:0007669"/>
    <property type="project" value="UniProtKB-KW"/>
</dbReference>
<sequence length="305" mass="33408">MDPIAHTVEARDGLALNLWERTAADAEEAVLYVHGSITCSRALFDPPVTGDDSHSWLAATADSGRTAFALDVRGYGDSERPPELEEPPGENGPPVRADLAANDIADAYAVVREEYDAVHLVGVSWGTNTCGRFVERDAPDARSLTQVAPVYNVPYDVEEGLAALGVDPDFGAYYYQEYETVKERQGEADELFEAIWRTQVESNQGVDEDRYLAQTGALADYYDCGRGEPPYDAANVEVPTLVIRGSADAISVREDATTLYDELGSPDDEAEYHELAGADHYVMHGHRRRALYDVAGAFQDRVGRI</sequence>
<dbReference type="InterPro" id="IPR029058">
    <property type="entry name" value="AB_hydrolase_fold"/>
</dbReference>
<gene>
    <name evidence="3" type="ORF">ACFQPE_09895</name>
</gene>